<evidence type="ECO:0000256" key="7">
    <source>
        <dbReference type="ARBA" id="ARBA00022705"/>
    </source>
</evidence>
<feature type="compositionally biased region" description="Acidic residues" evidence="12">
    <location>
        <begin position="148"/>
        <end position="157"/>
    </location>
</feature>
<evidence type="ECO:0000256" key="4">
    <source>
        <dbReference type="ARBA" id="ARBA00022490"/>
    </source>
</evidence>
<dbReference type="PANTHER" id="PTHR30478:SF0">
    <property type="entry name" value="BETA SLIDING CLAMP"/>
    <property type="match status" value="1"/>
</dbReference>
<sequence length="619" mass="65441">MRIPATCVRDAPLYAKLTGSAGLVTATKLTLVKGGAKVEVSARPQDLPHGAFGRLVRDKIDPLWGARDVDPDGYQTLMDQVAELRERGEGTEAEALLANHFDPHSAANRVARAVYDKSAREFPDQPMFGTFDYLGELAENNPDFAFLGDDEDDDADGADASPTAATDAAAIAEAVKQVPPEPEPTPTNVAPLRPIEAPAAAQPASAPEPAAASQPKGNTPMQFTVDKGPLLSALKRAVAMVGKKTTMPILECVLLDVSDTALTISATDLAMDVQVKLPIGLGAQPGRLAVPGSALATAVDAMPDGAQLSLEAVDAKAEGCRLRILCGKTRFHLPTYLAEDFPAFAQPAGAELVVQVSALKQAIDRVSWAMCSDETKPNLMGMFLHARPEGLRVVACTTNVMSRTDLIVASGAPEFAATFSGTEGPPGILIPNVSVAALRRLLDAVGDETEARLTVGSRRVDLDLFPYRFGTTLSAAPFIGYERTIDFALGQTKQRMTVTRADFLATVRRVRAMAGDKNRALALSITAEGVRVETAERTATDATDIIEAPTGYGGGSLDIGFASGLFVPAIEALNATRLSCELGDPATPTFWRAEQEEDVAVAEHLVVVMPYRLTARTGA</sequence>
<keyword evidence="7" id="KW-0235">DNA replication</keyword>
<dbReference type="SMART" id="SM00480">
    <property type="entry name" value="POL3Bc"/>
    <property type="match status" value="1"/>
</dbReference>
<evidence type="ECO:0000256" key="10">
    <source>
        <dbReference type="ARBA" id="ARBA00030988"/>
    </source>
</evidence>
<dbReference type="Pfam" id="PF02768">
    <property type="entry name" value="DNA_pol3_beta_3"/>
    <property type="match status" value="1"/>
</dbReference>
<name>A0ABU0MRU3_9PROT</name>
<keyword evidence="8" id="KW-0239">DNA-directed DNA polymerase</keyword>
<feature type="compositionally biased region" description="Low complexity" evidence="12">
    <location>
        <begin position="198"/>
        <end position="215"/>
    </location>
</feature>
<feature type="domain" description="DNA polymerase III beta sliding clamp N-terminal" evidence="13">
    <location>
        <begin position="221"/>
        <end position="343"/>
    </location>
</feature>
<evidence type="ECO:0000256" key="9">
    <source>
        <dbReference type="ARBA" id="ARBA00023125"/>
    </source>
</evidence>
<comment type="subcellular location">
    <subcellularLocation>
        <location evidence="1">Cytoplasm</location>
    </subcellularLocation>
</comment>
<comment type="caution">
    <text evidence="15">The sequence shown here is derived from an EMBL/GenBank/DDBJ whole genome shotgun (WGS) entry which is preliminary data.</text>
</comment>
<keyword evidence="4" id="KW-0963">Cytoplasm</keyword>
<evidence type="ECO:0000259" key="14">
    <source>
        <dbReference type="Pfam" id="PF02768"/>
    </source>
</evidence>
<evidence type="ECO:0000256" key="8">
    <source>
        <dbReference type="ARBA" id="ARBA00022932"/>
    </source>
</evidence>
<evidence type="ECO:0000256" key="1">
    <source>
        <dbReference type="ARBA" id="ARBA00004496"/>
    </source>
</evidence>
<dbReference type="InterPro" id="IPR022635">
    <property type="entry name" value="DNA_polIII_beta_C"/>
</dbReference>
<keyword evidence="5" id="KW-0808">Transferase</keyword>
<evidence type="ECO:0000256" key="12">
    <source>
        <dbReference type="SAM" id="MobiDB-lite"/>
    </source>
</evidence>
<dbReference type="InterPro" id="IPR022634">
    <property type="entry name" value="DNA_polIII_beta_N"/>
</dbReference>
<keyword evidence="6" id="KW-0548">Nucleotidyltransferase</keyword>
<evidence type="ECO:0000256" key="5">
    <source>
        <dbReference type="ARBA" id="ARBA00022679"/>
    </source>
</evidence>
<dbReference type="InterPro" id="IPR001001">
    <property type="entry name" value="DNA_polIII_beta"/>
</dbReference>
<organism evidence="15 16">
    <name type="scientific">Azospirillum picis</name>
    <dbReference type="NCBI Taxonomy" id="488438"/>
    <lineage>
        <taxon>Bacteria</taxon>
        <taxon>Pseudomonadati</taxon>
        <taxon>Pseudomonadota</taxon>
        <taxon>Alphaproteobacteria</taxon>
        <taxon>Rhodospirillales</taxon>
        <taxon>Azospirillaceae</taxon>
        <taxon>Azospirillum</taxon>
    </lineage>
</organism>
<protein>
    <recommendedName>
        <fullName evidence="3">Beta sliding clamp</fullName>
    </recommendedName>
    <alternativeName>
        <fullName evidence="11">Beta-clamp processivity factor</fullName>
    </alternativeName>
    <alternativeName>
        <fullName evidence="10">DNA polymerase III beta sliding clamp subunit</fullName>
    </alternativeName>
</protein>
<dbReference type="EMBL" id="JAUSVU010000024">
    <property type="protein sequence ID" value="MDQ0536201.1"/>
    <property type="molecule type" value="Genomic_DNA"/>
</dbReference>
<feature type="region of interest" description="Disordered" evidence="12">
    <location>
        <begin position="198"/>
        <end position="222"/>
    </location>
</feature>
<evidence type="ECO:0000256" key="2">
    <source>
        <dbReference type="ARBA" id="ARBA00010752"/>
    </source>
</evidence>
<proteinExistence type="inferred from homology"/>
<dbReference type="InterPro" id="IPR046938">
    <property type="entry name" value="DNA_clamp_sf"/>
</dbReference>
<keyword evidence="9" id="KW-0238">DNA-binding</keyword>
<accession>A0ABU0MRU3</accession>
<dbReference type="CDD" id="cd00140">
    <property type="entry name" value="beta_clamp"/>
    <property type="match status" value="1"/>
</dbReference>
<feature type="domain" description="DNA polymerase III beta sliding clamp C-terminal" evidence="14">
    <location>
        <begin position="493"/>
        <end position="600"/>
    </location>
</feature>
<evidence type="ECO:0000313" key="16">
    <source>
        <dbReference type="Proteomes" id="UP001244552"/>
    </source>
</evidence>
<feature type="region of interest" description="Disordered" evidence="12">
    <location>
        <begin position="142"/>
        <end position="166"/>
    </location>
</feature>
<gene>
    <name evidence="15" type="ORF">QO018_005095</name>
</gene>
<dbReference type="Gene3D" id="3.70.10.10">
    <property type="match status" value="1"/>
</dbReference>
<dbReference type="Proteomes" id="UP001244552">
    <property type="component" value="Unassembled WGS sequence"/>
</dbReference>
<dbReference type="RefSeq" id="WP_209988701.1">
    <property type="nucleotide sequence ID" value="NZ_JAGINO010000025.1"/>
</dbReference>
<dbReference type="Pfam" id="PF00712">
    <property type="entry name" value="DNA_pol3_beta"/>
    <property type="match status" value="1"/>
</dbReference>
<reference evidence="15 16" key="1">
    <citation type="submission" date="2023-07" db="EMBL/GenBank/DDBJ databases">
        <title>Genomic Encyclopedia of Type Strains, Phase IV (KMG-IV): sequencing the most valuable type-strain genomes for metagenomic binning, comparative biology and taxonomic classification.</title>
        <authorList>
            <person name="Goeker M."/>
        </authorList>
    </citation>
    <scope>NUCLEOTIDE SEQUENCE [LARGE SCALE GENOMIC DNA]</scope>
    <source>
        <strain evidence="15 16">DSM 19922</strain>
    </source>
</reference>
<keyword evidence="16" id="KW-1185">Reference proteome</keyword>
<comment type="similarity">
    <text evidence="2">Belongs to the beta sliding clamp family.</text>
</comment>
<evidence type="ECO:0000256" key="6">
    <source>
        <dbReference type="ARBA" id="ARBA00022695"/>
    </source>
</evidence>
<dbReference type="PANTHER" id="PTHR30478">
    <property type="entry name" value="DNA POLYMERASE III SUBUNIT BETA"/>
    <property type="match status" value="1"/>
</dbReference>
<evidence type="ECO:0000259" key="13">
    <source>
        <dbReference type="Pfam" id="PF00712"/>
    </source>
</evidence>
<evidence type="ECO:0000256" key="3">
    <source>
        <dbReference type="ARBA" id="ARBA00021035"/>
    </source>
</evidence>
<dbReference type="Gene3D" id="3.10.150.10">
    <property type="entry name" value="DNA Polymerase III, subunit A, domain 2"/>
    <property type="match status" value="1"/>
</dbReference>
<dbReference type="SUPFAM" id="SSF55979">
    <property type="entry name" value="DNA clamp"/>
    <property type="match status" value="3"/>
</dbReference>
<evidence type="ECO:0000313" key="15">
    <source>
        <dbReference type="EMBL" id="MDQ0536201.1"/>
    </source>
</evidence>
<evidence type="ECO:0000256" key="11">
    <source>
        <dbReference type="ARBA" id="ARBA00033276"/>
    </source>
</evidence>